<feature type="compositionally biased region" description="Low complexity" evidence="1">
    <location>
        <begin position="179"/>
        <end position="194"/>
    </location>
</feature>
<feature type="region of interest" description="Disordered" evidence="1">
    <location>
        <begin position="289"/>
        <end position="476"/>
    </location>
</feature>
<feature type="transmembrane region" description="Helical" evidence="2">
    <location>
        <begin position="130"/>
        <end position="152"/>
    </location>
</feature>
<keyword evidence="2" id="KW-0812">Transmembrane</keyword>
<keyword evidence="4" id="KW-1185">Reference proteome</keyword>
<feature type="transmembrane region" description="Helical" evidence="2">
    <location>
        <begin position="48"/>
        <end position="70"/>
    </location>
</feature>
<dbReference type="EMBL" id="KZ559613">
    <property type="protein sequence ID" value="PLN76632.1"/>
    <property type="molecule type" value="Genomic_DNA"/>
</dbReference>
<feature type="compositionally biased region" description="Basic residues" evidence="1">
    <location>
        <begin position="389"/>
        <end position="406"/>
    </location>
</feature>
<dbReference type="AlphaFoldDB" id="A0A2J5HHX4"/>
<feature type="compositionally biased region" description="Low complexity" evidence="1">
    <location>
        <begin position="315"/>
        <end position="325"/>
    </location>
</feature>
<gene>
    <name evidence="3" type="ORF">BDW42DRAFT_178252</name>
</gene>
<feature type="transmembrane region" description="Helical" evidence="2">
    <location>
        <begin position="12"/>
        <end position="36"/>
    </location>
</feature>
<feature type="region of interest" description="Disordered" evidence="1">
    <location>
        <begin position="160"/>
        <end position="240"/>
    </location>
</feature>
<accession>A0A2J5HHX4</accession>
<feature type="compositionally biased region" description="Low complexity" evidence="1">
    <location>
        <begin position="209"/>
        <end position="226"/>
    </location>
</feature>
<evidence type="ECO:0000256" key="1">
    <source>
        <dbReference type="SAM" id="MobiDB-lite"/>
    </source>
</evidence>
<evidence type="ECO:0000313" key="3">
    <source>
        <dbReference type="EMBL" id="PLN76632.1"/>
    </source>
</evidence>
<feature type="compositionally biased region" description="Polar residues" evidence="1">
    <location>
        <begin position="455"/>
        <end position="468"/>
    </location>
</feature>
<keyword evidence="2" id="KW-0472">Membrane</keyword>
<feature type="transmembrane region" description="Helical" evidence="2">
    <location>
        <begin position="91"/>
        <end position="110"/>
    </location>
</feature>
<evidence type="ECO:0000313" key="4">
    <source>
        <dbReference type="Proteomes" id="UP000235023"/>
    </source>
</evidence>
<keyword evidence="2" id="KW-1133">Transmembrane helix</keyword>
<name>A0A2J5HHX4_9EURO</name>
<feature type="compositionally biased region" description="Low complexity" evidence="1">
    <location>
        <begin position="430"/>
        <end position="452"/>
    </location>
</feature>
<protein>
    <submittedName>
        <fullName evidence="3">Uncharacterized protein</fullName>
    </submittedName>
</protein>
<sequence>MTPSVRKCRPIHYFGAASLLLTLVVTVLDGVCVVSSRSSPSNTSAIEAAILGLGAISCGTLIVLLVLWTLDIENNTLQSWKNWRAITYGAVITYLAIATATTAALLAWSAVQFAAETSNSAEHQRRQPLLIARCVMWAISVMAQGVLGGYLLTGLKSQGRRPSRWPGSAAHELTRFPNRSTSRARASRPPSSSTDSLGHTKERHDVLPPQHQQHQQQPAASSAASRRSNRYSGRTLYRHDSKRASASLDLKRDLNCPPSIYVSPSVTPDIFDADGDSCVTIVADSRGHELPAQRPSWEKSPLHSITAASSPPPASSSTTTVASAPQITQPNAPPKAILPTLVFPDESNIHPLFRPSSSSPPPTPTPGTIVVASPNAGQTITMKMLSRVRSTRSTHSLRRQHHHTPRSRSPLFEQMDQVDRERMDTGQGQGTSTTSTPQLISSSSSSLLSVVSGDGSHNNNKSVSSSQPPDKPWIPGFIMAADVRSSITRYEKKYELSESPQES</sequence>
<dbReference type="OrthoDB" id="4188781at2759"/>
<dbReference type="Proteomes" id="UP000235023">
    <property type="component" value="Unassembled WGS sequence"/>
</dbReference>
<organism evidence="3 4">
    <name type="scientific">Aspergillus taichungensis</name>
    <dbReference type="NCBI Taxonomy" id="482145"/>
    <lineage>
        <taxon>Eukaryota</taxon>
        <taxon>Fungi</taxon>
        <taxon>Dikarya</taxon>
        <taxon>Ascomycota</taxon>
        <taxon>Pezizomycotina</taxon>
        <taxon>Eurotiomycetes</taxon>
        <taxon>Eurotiomycetidae</taxon>
        <taxon>Eurotiales</taxon>
        <taxon>Aspergillaceae</taxon>
        <taxon>Aspergillus</taxon>
        <taxon>Aspergillus subgen. Circumdati</taxon>
    </lineage>
</organism>
<evidence type="ECO:0000256" key="2">
    <source>
        <dbReference type="SAM" id="Phobius"/>
    </source>
</evidence>
<reference evidence="4" key="1">
    <citation type="submission" date="2017-12" db="EMBL/GenBank/DDBJ databases">
        <authorList>
            <consortium name="DOE Joint Genome Institute"/>
            <person name="Mondo S.J."/>
            <person name="Kjaerbolling I."/>
            <person name="Vesth T.C."/>
            <person name="Frisvad J.C."/>
            <person name="Nybo J.L."/>
            <person name="Theobald S."/>
            <person name="Kuo A."/>
            <person name="Bowyer P."/>
            <person name="Matsuda Y."/>
            <person name="Lyhne E.K."/>
            <person name="Kogle M.E."/>
            <person name="Clum A."/>
            <person name="Lipzen A."/>
            <person name="Salamov A."/>
            <person name="Ngan C.Y."/>
            <person name="Daum C."/>
            <person name="Chiniquy J."/>
            <person name="Barry K."/>
            <person name="LaButti K."/>
            <person name="Haridas S."/>
            <person name="Simmons B.A."/>
            <person name="Magnuson J.K."/>
            <person name="Mortensen U.H."/>
            <person name="Larsen T.O."/>
            <person name="Grigoriev I.V."/>
            <person name="Baker S.E."/>
            <person name="Andersen M.R."/>
            <person name="Nordberg H.P."/>
            <person name="Cantor M.N."/>
            <person name="Hua S.X."/>
        </authorList>
    </citation>
    <scope>NUCLEOTIDE SEQUENCE [LARGE SCALE GENOMIC DNA]</scope>
    <source>
        <strain evidence="4">IBT 19404</strain>
    </source>
</reference>
<feature type="compositionally biased region" description="Basic and acidic residues" evidence="1">
    <location>
        <begin position="289"/>
        <end position="301"/>
    </location>
</feature>
<proteinExistence type="predicted"/>